<organism evidence="2 3">
    <name type="scientific">Microbacterium allomyrinae</name>
    <dbReference type="NCBI Taxonomy" id="2830666"/>
    <lineage>
        <taxon>Bacteria</taxon>
        <taxon>Bacillati</taxon>
        <taxon>Actinomycetota</taxon>
        <taxon>Actinomycetes</taxon>
        <taxon>Micrococcales</taxon>
        <taxon>Microbacteriaceae</taxon>
        <taxon>Microbacterium</taxon>
    </lineage>
</organism>
<name>A0A9X1S4K2_9MICO</name>
<dbReference type="Proteomes" id="UP001139354">
    <property type="component" value="Unassembled WGS sequence"/>
</dbReference>
<reference evidence="2" key="1">
    <citation type="submission" date="2021-04" db="EMBL/GenBank/DDBJ databases">
        <title>Microbacterium tenobrionis sp. nov. and Microbacterium allomyrinae sp. nov., isolated from larvae of Tenobrio molitor and Allomyrina dichotoma, respectively.</title>
        <authorList>
            <person name="Lee S.D."/>
        </authorList>
    </citation>
    <scope>NUCLEOTIDE SEQUENCE</scope>
    <source>
        <strain evidence="2">BWT-G7</strain>
    </source>
</reference>
<proteinExistence type="predicted"/>
<evidence type="ECO:0000313" key="3">
    <source>
        <dbReference type="Proteomes" id="UP001139354"/>
    </source>
</evidence>
<feature type="region of interest" description="Disordered" evidence="1">
    <location>
        <begin position="110"/>
        <end position="165"/>
    </location>
</feature>
<feature type="compositionally biased region" description="Basic residues" evidence="1">
    <location>
        <begin position="110"/>
        <end position="122"/>
    </location>
</feature>
<keyword evidence="3" id="KW-1185">Reference proteome</keyword>
<dbReference type="AlphaFoldDB" id="A0A9X1S4K2"/>
<protein>
    <submittedName>
        <fullName evidence="2">Uncharacterized protein</fullName>
    </submittedName>
</protein>
<sequence length="165" mass="17938">MNQVSVEYDADLWIRVPLDYVDTRWADAAQWAEWIAGEATRGRPDAETIAPVVRSEADAEPAAMPRIEWLGVARDWVCYVATNDHDPAAVNARVIDADVLFAAVGEAARASRHRTKRTRHPRQSAPSCCSRPGTSSSVPCAGSFPPPDRGPGIRSFGGLGNPTYH</sequence>
<feature type="compositionally biased region" description="Gly residues" evidence="1">
    <location>
        <begin position="155"/>
        <end position="165"/>
    </location>
</feature>
<evidence type="ECO:0000313" key="2">
    <source>
        <dbReference type="EMBL" id="MCC2033597.1"/>
    </source>
</evidence>
<feature type="compositionally biased region" description="Polar residues" evidence="1">
    <location>
        <begin position="124"/>
        <end position="138"/>
    </location>
</feature>
<comment type="caution">
    <text evidence="2">The sequence shown here is derived from an EMBL/GenBank/DDBJ whole genome shotgun (WGS) entry which is preliminary data.</text>
</comment>
<dbReference type="EMBL" id="JAGTTN010000006">
    <property type="protein sequence ID" value="MCC2033597.1"/>
    <property type="molecule type" value="Genomic_DNA"/>
</dbReference>
<accession>A0A9X1S4K2</accession>
<evidence type="ECO:0000256" key="1">
    <source>
        <dbReference type="SAM" id="MobiDB-lite"/>
    </source>
</evidence>
<dbReference type="RefSeq" id="WP_229385601.1">
    <property type="nucleotide sequence ID" value="NZ_JAGTTN010000006.1"/>
</dbReference>
<gene>
    <name evidence="2" type="ORF">KEC57_15520</name>
</gene>